<name>A0ACC2QE38_9NEOP</name>
<organism evidence="1 2">
    <name type="scientific">Mythimna loreyi</name>
    <dbReference type="NCBI Taxonomy" id="667449"/>
    <lineage>
        <taxon>Eukaryota</taxon>
        <taxon>Metazoa</taxon>
        <taxon>Ecdysozoa</taxon>
        <taxon>Arthropoda</taxon>
        <taxon>Hexapoda</taxon>
        <taxon>Insecta</taxon>
        <taxon>Pterygota</taxon>
        <taxon>Neoptera</taxon>
        <taxon>Endopterygota</taxon>
        <taxon>Lepidoptera</taxon>
        <taxon>Glossata</taxon>
        <taxon>Ditrysia</taxon>
        <taxon>Noctuoidea</taxon>
        <taxon>Noctuidae</taxon>
        <taxon>Noctuinae</taxon>
        <taxon>Hadenini</taxon>
        <taxon>Mythimna</taxon>
    </lineage>
</organism>
<accession>A0ACC2QE38</accession>
<proteinExistence type="predicted"/>
<gene>
    <name evidence="1" type="ORF">PYW08_007388</name>
</gene>
<reference evidence="1" key="1">
    <citation type="submission" date="2023-03" db="EMBL/GenBank/DDBJ databases">
        <title>Chromosome-level genomes of two armyworms, Mythimna separata and Mythimna loreyi, provide insights into the biosynthesis and reception of sex pheromones.</title>
        <authorList>
            <person name="Zhao H."/>
        </authorList>
    </citation>
    <scope>NUCLEOTIDE SEQUENCE</scope>
    <source>
        <strain evidence="1">BeijingLab</strain>
    </source>
</reference>
<comment type="caution">
    <text evidence="1">The sequence shown here is derived from an EMBL/GenBank/DDBJ whole genome shotgun (WGS) entry which is preliminary data.</text>
</comment>
<protein>
    <submittedName>
        <fullName evidence="1">Uncharacterized protein</fullName>
    </submittedName>
</protein>
<evidence type="ECO:0000313" key="2">
    <source>
        <dbReference type="Proteomes" id="UP001231649"/>
    </source>
</evidence>
<keyword evidence="2" id="KW-1185">Reference proteome</keyword>
<evidence type="ECO:0000313" key="1">
    <source>
        <dbReference type="EMBL" id="KAJ8713768.1"/>
    </source>
</evidence>
<dbReference type="EMBL" id="CM056796">
    <property type="protein sequence ID" value="KAJ8713768.1"/>
    <property type="molecule type" value="Genomic_DNA"/>
</dbReference>
<sequence>MDCSACRSVILPDENYLCCSLGTCDKTYHVLCTGLNSVNVDDTTWICPECRCTTKKGGDNTLTPVGSSKKVRNPCVPYRTELPVLPSTTSYLSSSTICHACSDIIDKNDLHLICNTKVCHNSLHLSCIQKGNTPYKDVTSWICMECACKIEMINDVSLACSQNEIRDPNVTLRKKQSSATVLHEDQHLPTGELTSEIRYLRQEVLSLSEQLCQAMSCITSYHDKLELFSNRITTLDEKLKYYEDKQADICDSPVTETESLVTAITTTKTAARKKGKKSKSTRPTKSLHDSESTPGSLTEKIHQSQHTLPQTQIPQTSLNQTSPVPPPALPSLIPSAPSSVQLQPEICSARDTLPVLHQEPVDTPKTVRETYPKKSTNHRWVSGTAGPDITSLKAAEPRKYLHLWNMESTADDVRAYLNQLCPSGSCTVNELKSKGHYRSYKIGIPIDYFETCFSINVWPVNAKIQPWIPYRKRNGATFRSPDTSHSQAQHFFRY</sequence>
<dbReference type="Proteomes" id="UP001231649">
    <property type="component" value="Chromosome 20"/>
</dbReference>